<evidence type="ECO:0000313" key="13">
    <source>
        <dbReference type="EMBL" id="RCK69260.1"/>
    </source>
</evidence>
<dbReference type="GO" id="GO:0046872">
    <property type="term" value="F:metal ion binding"/>
    <property type="evidence" value="ECO:0007669"/>
    <property type="project" value="UniProtKB-KW"/>
</dbReference>
<evidence type="ECO:0000256" key="5">
    <source>
        <dbReference type="ARBA" id="ARBA00011921"/>
    </source>
</evidence>
<dbReference type="CDD" id="cd08659">
    <property type="entry name" value="M20_ArgE_DapE-like"/>
    <property type="match status" value="1"/>
</dbReference>
<dbReference type="Pfam" id="PF01546">
    <property type="entry name" value="Peptidase_M20"/>
    <property type="match status" value="1"/>
</dbReference>
<dbReference type="NCBIfam" id="TIGR01910">
    <property type="entry name" value="DapE-ArgE"/>
    <property type="match status" value="1"/>
</dbReference>
<dbReference type="InterPro" id="IPR002933">
    <property type="entry name" value="Peptidase_M20"/>
</dbReference>
<evidence type="ECO:0000256" key="11">
    <source>
        <dbReference type="ARBA" id="ARBA00051301"/>
    </source>
</evidence>
<evidence type="ECO:0000256" key="7">
    <source>
        <dbReference type="ARBA" id="ARBA00022723"/>
    </source>
</evidence>
<keyword evidence="9" id="KW-0862">Zinc</keyword>
<keyword evidence="7" id="KW-0479">Metal-binding</keyword>
<dbReference type="PROSITE" id="PS00758">
    <property type="entry name" value="ARGE_DAPE_CPG2_1"/>
    <property type="match status" value="1"/>
</dbReference>
<evidence type="ECO:0000256" key="6">
    <source>
        <dbReference type="ARBA" id="ARBA00016853"/>
    </source>
</evidence>
<dbReference type="SUPFAM" id="SSF53187">
    <property type="entry name" value="Zn-dependent exopeptidases"/>
    <property type="match status" value="1"/>
</dbReference>
<keyword evidence="14" id="KW-1185">Reference proteome</keyword>
<comment type="catalytic activity">
    <reaction evidence="11">
        <text>N-succinyl-(2S,6S)-2,6-diaminopimelate + H2O = (2S,6S)-2,6-diaminopimelate + succinate</text>
        <dbReference type="Rhea" id="RHEA:22608"/>
        <dbReference type="ChEBI" id="CHEBI:15377"/>
        <dbReference type="ChEBI" id="CHEBI:30031"/>
        <dbReference type="ChEBI" id="CHEBI:57609"/>
        <dbReference type="ChEBI" id="CHEBI:58087"/>
        <dbReference type="EC" id="3.5.1.18"/>
    </reaction>
</comment>
<dbReference type="AlphaFoldDB" id="A0A367YTY9"/>
<reference evidence="13 14" key="1">
    <citation type="submission" date="2018-07" db="EMBL/GenBank/DDBJ databases">
        <title>Desertimonas flava gen. nov. sp. nov.</title>
        <authorList>
            <person name="Liu S."/>
        </authorList>
    </citation>
    <scope>NUCLEOTIDE SEQUENCE [LARGE SCALE GENOMIC DNA]</scope>
    <source>
        <strain evidence="13 14">16Sb5-5</strain>
    </source>
</reference>
<comment type="similarity">
    <text evidence="4">Belongs to the peptidase M20A family.</text>
</comment>
<evidence type="ECO:0000259" key="12">
    <source>
        <dbReference type="Pfam" id="PF07687"/>
    </source>
</evidence>
<evidence type="ECO:0000256" key="1">
    <source>
        <dbReference type="ARBA" id="ARBA00001941"/>
    </source>
</evidence>
<dbReference type="Proteomes" id="UP000252770">
    <property type="component" value="Unassembled WGS sequence"/>
</dbReference>
<comment type="cofactor">
    <cofactor evidence="1">
        <name>Co(2+)</name>
        <dbReference type="ChEBI" id="CHEBI:48828"/>
    </cofactor>
</comment>
<dbReference type="Gene3D" id="3.40.630.10">
    <property type="entry name" value="Zn peptidases"/>
    <property type="match status" value="1"/>
</dbReference>
<accession>A0A367YTY9</accession>
<keyword evidence="10" id="KW-0170">Cobalt</keyword>
<evidence type="ECO:0000313" key="14">
    <source>
        <dbReference type="Proteomes" id="UP000252770"/>
    </source>
</evidence>
<proteinExistence type="inferred from homology"/>
<organism evidence="13 14">
    <name type="scientific">Desertihabitans brevis</name>
    <dbReference type="NCBI Taxonomy" id="2268447"/>
    <lineage>
        <taxon>Bacteria</taxon>
        <taxon>Bacillati</taxon>
        <taxon>Actinomycetota</taxon>
        <taxon>Actinomycetes</taxon>
        <taxon>Propionibacteriales</taxon>
        <taxon>Propionibacteriaceae</taxon>
        <taxon>Desertihabitans</taxon>
    </lineage>
</organism>
<protein>
    <recommendedName>
        <fullName evidence="6">Probable succinyl-diaminopimelate desuccinylase</fullName>
        <ecNumber evidence="5">3.5.1.18</ecNumber>
    </recommendedName>
</protein>
<dbReference type="EC" id="3.5.1.18" evidence="5"/>
<sequence length="393" mass="41005">MTTDRSTAPVAATDALDVVALTQQLVAVDSTNPGGDEVAALDVLGGWFAARGLQVEVDRYRDGHANLVVPVDFGPGPTLMLNSHIDVVPAGSGWRQPPFAPSVVDGRLYGRGSADAKGSLAAMAVALLQLVEERAELDGTVVFTAVGDEEAGSTGARHLVQGLHPDACVVGEPTGLQLLSAHKGSVRPVVEVRGVPAHAATPHQGVNAVEGAALLLGRLRRLSEQLLERNHPLTGGPTMTPVLIDGGEAPNAVPERCRITLDRRLVPGESDADALAEVQQVLDSFTAEHPRWQASVVACAPSTGGPSETPRDHPFVATALAAMESVGERTDLGGLVVNCDMTTFRAADIPTVVVGPGTLAVMHAIDEHVEVDQLQRAVAVHRAIIEHYLGSGR</sequence>
<feature type="domain" description="Peptidase M20 dimerisation" evidence="12">
    <location>
        <begin position="181"/>
        <end position="287"/>
    </location>
</feature>
<comment type="cofactor">
    <cofactor evidence="2">
        <name>Zn(2+)</name>
        <dbReference type="ChEBI" id="CHEBI:29105"/>
    </cofactor>
</comment>
<dbReference type="Pfam" id="PF07687">
    <property type="entry name" value="M20_dimer"/>
    <property type="match status" value="1"/>
</dbReference>
<dbReference type="SUPFAM" id="SSF55031">
    <property type="entry name" value="Bacterial exopeptidase dimerisation domain"/>
    <property type="match status" value="1"/>
</dbReference>
<dbReference type="PROSITE" id="PS00759">
    <property type="entry name" value="ARGE_DAPE_CPG2_2"/>
    <property type="match status" value="1"/>
</dbReference>
<dbReference type="InterPro" id="IPR050072">
    <property type="entry name" value="Peptidase_M20A"/>
</dbReference>
<comment type="pathway">
    <text evidence="3">Amino-acid biosynthesis; L-lysine biosynthesis via DAP pathway; LL-2,6-diaminopimelate from (S)-tetrahydrodipicolinate (succinylase route): step 3/3.</text>
</comment>
<dbReference type="PANTHER" id="PTHR43808">
    <property type="entry name" value="ACETYLORNITHINE DEACETYLASE"/>
    <property type="match status" value="1"/>
</dbReference>
<dbReference type="Gene3D" id="3.30.70.360">
    <property type="match status" value="1"/>
</dbReference>
<dbReference type="InterPro" id="IPR010182">
    <property type="entry name" value="ArgE/DapE"/>
</dbReference>
<dbReference type="UniPathway" id="UPA00034">
    <property type="reaction ID" value="UER00021"/>
</dbReference>
<evidence type="ECO:0000256" key="3">
    <source>
        <dbReference type="ARBA" id="ARBA00005130"/>
    </source>
</evidence>
<gene>
    <name evidence="13" type="ORF">DT076_12035</name>
</gene>
<comment type="caution">
    <text evidence="13">The sequence shown here is derived from an EMBL/GenBank/DDBJ whole genome shotgun (WGS) entry which is preliminary data.</text>
</comment>
<dbReference type="InterPro" id="IPR036264">
    <property type="entry name" value="Bact_exopeptidase_dim_dom"/>
</dbReference>
<dbReference type="InterPro" id="IPR001261">
    <property type="entry name" value="ArgE/DapE_CS"/>
</dbReference>
<evidence type="ECO:0000256" key="4">
    <source>
        <dbReference type="ARBA" id="ARBA00006247"/>
    </source>
</evidence>
<dbReference type="GO" id="GO:0009014">
    <property type="term" value="F:succinyl-diaminopimelate desuccinylase activity"/>
    <property type="evidence" value="ECO:0007669"/>
    <property type="project" value="UniProtKB-EC"/>
</dbReference>
<dbReference type="InterPro" id="IPR011650">
    <property type="entry name" value="Peptidase_M20_dimer"/>
</dbReference>
<evidence type="ECO:0000256" key="2">
    <source>
        <dbReference type="ARBA" id="ARBA00001947"/>
    </source>
</evidence>
<keyword evidence="8" id="KW-0378">Hydrolase</keyword>
<evidence type="ECO:0000256" key="10">
    <source>
        <dbReference type="ARBA" id="ARBA00023285"/>
    </source>
</evidence>
<evidence type="ECO:0000256" key="8">
    <source>
        <dbReference type="ARBA" id="ARBA00022801"/>
    </source>
</evidence>
<dbReference type="GO" id="GO:0009089">
    <property type="term" value="P:lysine biosynthetic process via diaminopimelate"/>
    <property type="evidence" value="ECO:0007669"/>
    <property type="project" value="UniProtKB-UniPathway"/>
</dbReference>
<evidence type="ECO:0000256" key="9">
    <source>
        <dbReference type="ARBA" id="ARBA00022833"/>
    </source>
</evidence>
<name>A0A367YTY9_9ACTN</name>
<dbReference type="EMBL" id="QOUI01000007">
    <property type="protein sequence ID" value="RCK69260.1"/>
    <property type="molecule type" value="Genomic_DNA"/>
</dbReference>